<dbReference type="InterPro" id="IPR052374">
    <property type="entry name" value="SERAC1"/>
</dbReference>
<dbReference type="Proteomes" id="UP000193144">
    <property type="component" value="Unassembled WGS sequence"/>
</dbReference>
<protein>
    <submittedName>
        <fullName evidence="5">Uncharacterized protein</fullName>
    </submittedName>
</protein>
<accession>A0A1Y2A6S7</accession>
<dbReference type="PANTHER" id="PTHR48182">
    <property type="entry name" value="PROTEIN SERAC1"/>
    <property type="match status" value="1"/>
</dbReference>
<dbReference type="InterPro" id="IPR056884">
    <property type="entry name" value="NPHP3-like_N"/>
</dbReference>
<evidence type="ECO:0000259" key="3">
    <source>
        <dbReference type="Pfam" id="PF05057"/>
    </source>
</evidence>
<proteinExistence type="inferred from homology"/>
<evidence type="ECO:0000313" key="5">
    <source>
        <dbReference type="EMBL" id="ORY18174.1"/>
    </source>
</evidence>
<dbReference type="Pfam" id="PF24883">
    <property type="entry name" value="NPHP3_N"/>
    <property type="match status" value="1"/>
</dbReference>
<keyword evidence="6" id="KW-1185">Reference proteome</keyword>
<dbReference type="PANTHER" id="PTHR48182:SF3">
    <property type="entry name" value="DUF676 DOMAIN-CONTAINING PROTEIN"/>
    <property type="match status" value="1"/>
</dbReference>
<reference evidence="5 6" key="1">
    <citation type="submission" date="2016-07" db="EMBL/GenBank/DDBJ databases">
        <title>Pervasive Adenine N6-methylation of Active Genes in Fungi.</title>
        <authorList>
            <consortium name="DOE Joint Genome Institute"/>
            <person name="Mondo S.J."/>
            <person name="Dannebaum R.O."/>
            <person name="Kuo R.C."/>
            <person name="Labutti K."/>
            <person name="Haridas S."/>
            <person name="Kuo A."/>
            <person name="Salamov A."/>
            <person name="Ahrendt S.R."/>
            <person name="Lipzen A."/>
            <person name="Sullivan W."/>
            <person name="Andreopoulos W.B."/>
            <person name="Clum A."/>
            <person name="Lindquist E."/>
            <person name="Daum C."/>
            <person name="Ramamoorthy G.K."/>
            <person name="Gryganskyi A."/>
            <person name="Culley D."/>
            <person name="Magnuson J.K."/>
            <person name="James T.Y."/>
            <person name="O'Malley M.A."/>
            <person name="Stajich J.E."/>
            <person name="Spatafora J.W."/>
            <person name="Visel A."/>
            <person name="Grigoriev I.V."/>
        </authorList>
    </citation>
    <scope>NUCLEOTIDE SEQUENCE [LARGE SCALE GENOMIC DNA]</scope>
    <source>
        <strain evidence="5 6">CBS 115471</strain>
    </source>
</reference>
<evidence type="ECO:0000259" key="4">
    <source>
        <dbReference type="Pfam" id="PF24883"/>
    </source>
</evidence>
<name>A0A1Y2A6S7_9PLEO</name>
<organism evidence="5 6">
    <name type="scientific">Clohesyomyces aquaticus</name>
    <dbReference type="NCBI Taxonomy" id="1231657"/>
    <lineage>
        <taxon>Eukaryota</taxon>
        <taxon>Fungi</taxon>
        <taxon>Dikarya</taxon>
        <taxon>Ascomycota</taxon>
        <taxon>Pezizomycotina</taxon>
        <taxon>Dothideomycetes</taxon>
        <taxon>Pleosporomycetidae</taxon>
        <taxon>Pleosporales</taxon>
        <taxon>Lindgomycetaceae</taxon>
        <taxon>Clohesyomyces</taxon>
    </lineage>
</organism>
<dbReference type="Gene3D" id="3.40.50.1820">
    <property type="entry name" value="alpha/beta hydrolase"/>
    <property type="match status" value="1"/>
</dbReference>
<feature type="domain" description="DUF676" evidence="3">
    <location>
        <begin position="71"/>
        <end position="191"/>
    </location>
</feature>
<dbReference type="Pfam" id="PF05057">
    <property type="entry name" value="DUF676"/>
    <property type="match status" value="1"/>
</dbReference>
<dbReference type="AlphaFoldDB" id="A0A1Y2A6S7"/>
<evidence type="ECO:0000256" key="2">
    <source>
        <dbReference type="ARBA" id="ARBA00022737"/>
    </source>
</evidence>
<gene>
    <name evidence="5" type="ORF">BCR34DRAFT_554346</name>
</gene>
<dbReference type="InterPro" id="IPR029058">
    <property type="entry name" value="AB_hydrolase_fold"/>
</dbReference>
<dbReference type="SUPFAM" id="SSF53474">
    <property type="entry name" value="alpha/beta-Hydrolases"/>
    <property type="match status" value="1"/>
</dbReference>
<dbReference type="InterPro" id="IPR007751">
    <property type="entry name" value="DUF676_lipase-like"/>
</dbReference>
<evidence type="ECO:0000256" key="1">
    <source>
        <dbReference type="ARBA" id="ARBA00007920"/>
    </source>
</evidence>
<comment type="similarity">
    <text evidence="1">Belongs to the putative lipase ROG1 family.</text>
</comment>
<feature type="domain" description="Nephrocystin 3-like N-terminal" evidence="4">
    <location>
        <begin position="349"/>
        <end position="523"/>
    </location>
</feature>
<dbReference type="EMBL" id="MCFA01000008">
    <property type="protein sequence ID" value="ORY18174.1"/>
    <property type="molecule type" value="Genomic_DNA"/>
</dbReference>
<evidence type="ECO:0000313" key="6">
    <source>
        <dbReference type="Proteomes" id="UP000193144"/>
    </source>
</evidence>
<sequence>MAEAPKKTKHSKLDAVPINLGLEQLYPPDEPMKPSTKFAFEIIAIPGLGANPEWTWKKDKVHWLKDGNMLARKVPNARISVFQYQSQWFGRGAVDQKLDNVANQLLYALERSRGSESKVPIIFVAHCLGGIILEKAILTARLRQNDFPSVFPWIAGCVFLGTPFRGTETQAKAEILAKFAETINLGASSSLLKLLEKDSDTLRRLRNDFVKLSAEAHIRLFCFFESQKSNLASQLPLMKGTSFQKMELIVDEESATFDGSENLSLVSDHFQLNKYTGPKDGNFVAVSDEIKVTAQKAPGILKSRQNALRQMLVDDKTYHALVAALGKGFSDLDATMCGSYRGPKAAQPSWVLDVENYKTWKDNPDNPLLWTHGKAGTGQASIASSIIEDLNKTRQQGTIVTSFFCDQGDENRRSLRGLLKIIIRQVIDVSQDMASHLLTDSKKGKKTGTQDLDLDSLSKVSTLWDALHSMARDLPAGFLYVVVFGIEQLSKESLSEWLELIRSIPTGDDRSEEAPVKILLLSRSGRPDIEKALKPRFLQINLDDSENAERVSDALRADISARVNELALPAPLAYFVKRHIHSRAEDNSIYVSLVIQELKNVQGTNMTAAEIRALLESFPYGLTEMFEVSLIFLLSL</sequence>
<keyword evidence="2" id="KW-0677">Repeat</keyword>
<dbReference type="OrthoDB" id="427518at2759"/>
<comment type="caution">
    <text evidence="5">The sequence shown here is derived from an EMBL/GenBank/DDBJ whole genome shotgun (WGS) entry which is preliminary data.</text>
</comment>